<comment type="caution">
    <text evidence="9">Lacks conserved residue(s) required for the propagation of feature annotation.</text>
</comment>
<evidence type="ECO:0000256" key="1">
    <source>
        <dbReference type="ARBA" id="ARBA00022679"/>
    </source>
</evidence>
<feature type="binding site" evidence="9">
    <location>
        <begin position="11"/>
        <end position="13"/>
    </location>
    <ligand>
        <name>substrate</name>
    </ligand>
</feature>
<feature type="binding site" evidence="9">
    <location>
        <position position="275"/>
    </location>
    <ligand>
        <name>K(+)</name>
        <dbReference type="ChEBI" id="CHEBI:29103"/>
    </ligand>
</feature>
<feature type="domain" description="Carbohydrate kinase PfkB" evidence="10">
    <location>
        <begin position="1"/>
        <end position="287"/>
    </location>
</feature>
<keyword evidence="7 9" id="KW-0630">Potassium</keyword>
<evidence type="ECO:0000313" key="12">
    <source>
        <dbReference type="Proteomes" id="UP000298179"/>
    </source>
</evidence>
<evidence type="ECO:0000256" key="2">
    <source>
        <dbReference type="ARBA" id="ARBA00022723"/>
    </source>
</evidence>
<keyword evidence="4 9" id="KW-0418">Kinase</keyword>
<comment type="activity regulation">
    <text evidence="9">Activated by a monovalent cation that binds near, but not in, the active site. The most likely occupant of the site in vivo is potassium. Ion binding induces a conformational change that may alter substrate affinity.</text>
</comment>
<keyword evidence="5 9" id="KW-0067">ATP-binding</keyword>
<dbReference type="Gene3D" id="3.40.1190.20">
    <property type="match status" value="1"/>
</dbReference>
<dbReference type="InterPro" id="IPR011611">
    <property type="entry name" value="PfkB_dom"/>
</dbReference>
<feature type="binding site" evidence="9">
    <location>
        <position position="241"/>
    </location>
    <ligand>
        <name>K(+)</name>
        <dbReference type="ChEBI" id="CHEBI:29103"/>
    </ligand>
</feature>
<dbReference type="PANTHER" id="PTHR10584:SF166">
    <property type="entry name" value="RIBOKINASE"/>
    <property type="match status" value="1"/>
</dbReference>
<comment type="similarity">
    <text evidence="9">Belongs to the carbohydrate kinase PfkB family. Ribokinase subfamily.</text>
</comment>
<keyword evidence="8 9" id="KW-0119">Carbohydrate metabolism</keyword>
<organism evidence="11 12">
    <name type="scientific">Jiella endophytica</name>
    <dbReference type="NCBI Taxonomy" id="2558362"/>
    <lineage>
        <taxon>Bacteria</taxon>
        <taxon>Pseudomonadati</taxon>
        <taxon>Pseudomonadota</taxon>
        <taxon>Alphaproteobacteria</taxon>
        <taxon>Hyphomicrobiales</taxon>
        <taxon>Aurantimonadaceae</taxon>
        <taxon>Jiella</taxon>
    </lineage>
</organism>
<evidence type="ECO:0000313" key="11">
    <source>
        <dbReference type="EMBL" id="TFF24806.1"/>
    </source>
</evidence>
<feature type="binding site" evidence="9">
    <location>
        <position position="284"/>
    </location>
    <ligand>
        <name>K(+)</name>
        <dbReference type="ChEBI" id="CHEBI:29103"/>
    </ligand>
</feature>
<dbReference type="SUPFAM" id="SSF53613">
    <property type="entry name" value="Ribokinase-like"/>
    <property type="match status" value="1"/>
</dbReference>
<name>A0A4Y8RN89_9HYPH</name>
<keyword evidence="3 9" id="KW-0547">Nucleotide-binding</keyword>
<dbReference type="GO" id="GO:0046872">
    <property type="term" value="F:metal ion binding"/>
    <property type="evidence" value="ECO:0007669"/>
    <property type="project" value="UniProtKB-KW"/>
</dbReference>
<evidence type="ECO:0000256" key="5">
    <source>
        <dbReference type="ARBA" id="ARBA00022840"/>
    </source>
</evidence>
<evidence type="ECO:0000256" key="9">
    <source>
        <dbReference type="HAMAP-Rule" id="MF_01987"/>
    </source>
</evidence>
<dbReference type="PANTHER" id="PTHR10584">
    <property type="entry name" value="SUGAR KINASE"/>
    <property type="match status" value="1"/>
</dbReference>
<evidence type="ECO:0000256" key="8">
    <source>
        <dbReference type="ARBA" id="ARBA00023277"/>
    </source>
</evidence>
<dbReference type="PRINTS" id="PR00990">
    <property type="entry name" value="RIBOKINASE"/>
</dbReference>
<feature type="active site" description="Proton acceptor" evidence="9">
    <location>
        <position position="245"/>
    </location>
</feature>
<accession>A0A4Y8RN89</accession>
<dbReference type="EMBL" id="SOZD01000002">
    <property type="protein sequence ID" value="TFF24806.1"/>
    <property type="molecule type" value="Genomic_DNA"/>
</dbReference>
<feature type="binding site" evidence="9">
    <location>
        <begin position="213"/>
        <end position="218"/>
    </location>
    <ligand>
        <name>ATP</name>
        <dbReference type="ChEBI" id="CHEBI:30616"/>
    </ligand>
</feature>
<keyword evidence="9" id="KW-0963">Cytoplasm</keyword>
<feature type="binding site" evidence="9">
    <location>
        <position position="183"/>
    </location>
    <ligand>
        <name>ATP</name>
        <dbReference type="ChEBI" id="CHEBI:30616"/>
    </ligand>
</feature>
<reference evidence="11 12" key="1">
    <citation type="submission" date="2019-03" db="EMBL/GenBank/DDBJ databases">
        <title>Jiella endophytica sp. nov., a novel endophytic bacterium isolated from root of Ficus microcarpa Linn. f.</title>
        <authorList>
            <person name="Tuo L."/>
        </authorList>
    </citation>
    <scope>NUCLEOTIDE SEQUENCE [LARGE SCALE GENOMIC DNA]</scope>
    <source>
        <strain evidence="11 12">CBS5Q-3</strain>
    </source>
</reference>
<dbReference type="GO" id="GO:0019303">
    <property type="term" value="P:D-ribose catabolic process"/>
    <property type="evidence" value="ECO:0007669"/>
    <property type="project" value="UniProtKB-UniRule"/>
</dbReference>
<sequence length="297" mass="29827">MTTVHVLGNATVDVVQRVGRLPAPGETLLSAGLERCAGGKGLNQAVAAARAGARTRLNAPIGKDADATFLRDALCGEAGLSVEWRVLEAPTDISSIWVSADGENMIVSSAASATGLAAAEALAALSAMEEGDILVLQGNLSAETTMAAASFARDRGARVILNTAPIAWDMRPLLPLADVLVANGPEARHITGLSTAEAVQALLGHGCRTVVVTRGAEGAWLGNGDGLVALSAPKVSPVDTAGAGDVAVGTLAAMLAEGLALSEALGIALKAASLSVTRPGTMPSFPTADEILAQRAS</sequence>
<dbReference type="HAMAP" id="MF_01987">
    <property type="entry name" value="Ribokinase"/>
    <property type="match status" value="1"/>
</dbReference>
<dbReference type="OrthoDB" id="9775849at2"/>
<gene>
    <name evidence="9" type="primary">rbsK</name>
    <name evidence="11" type="ORF">E3C22_05255</name>
</gene>
<dbReference type="RefSeq" id="WP_134760975.1">
    <property type="nucleotide sequence ID" value="NZ_SOZD01000002.1"/>
</dbReference>
<feature type="binding site" evidence="9">
    <location>
        <position position="280"/>
    </location>
    <ligand>
        <name>K(+)</name>
        <dbReference type="ChEBI" id="CHEBI:29103"/>
    </ligand>
</feature>
<comment type="function">
    <text evidence="9">Catalyzes the phosphorylation of ribose at O-5 in a reaction requiring ATP and magnesium. The resulting D-ribose-5-phosphate can then be used either for sythesis of nucleotides, histidine, and tryptophan, or as a component of the pentose phosphate pathway.</text>
</comment>
<protein>
    <recommendedName>
        <fullName evidence="9">Ribokinase</fullName>
        <shortName evidence="9">RK</shortName>
        <ecNumber evidence="9">2.7.1.15</ecNumber>
    </recommendedName>
</protein>
<comment type="catalytic activity">
    <reaction evidence="9">
        <text>D-ribose + ATP = D-ribose 5-phosphate + ADP + H(+)</text>
        <dbReference type="Rhea" id="RHEA:13697"/>
        <dbReference type="ChEBI" id="CHEBI:15378"/>
        <dbReference type="ChEBI" id="CHEBI:30616"/>
        <dbReference type="ChEBI" id="CHEBI:47013"/>
        <dbReference type="ChEBI" id="CHEBI:78346"/>
        <dbReference type="ChEBI" id="CHEBI:456216"/>
        <dbReference type="EC" id="2.7.1.15"/>
    </reaction>
</comment>
<dbReference type="InterPro" id="IPR029056">
    <property type="entry name" value="Ribokinase-like"/>
</dbReference>
<keyword evidence="6 9" id="KW-0460">Magnesium</keyword>
<feature type="binding site" evidence="9">
    <location>
        <position position="278"/>
    </location>
    <ligand>
        <name>K(+)</name>
        <dbReference type="ChEBI" id="CHEBI:29103"/>
    </ligand>
</feature>
<keyword evidence="1 9" id="KW-0808">Transferase</keyword>
<comment type="subunit">
    <text evidence="9">Homodimer.</text>
</comment>
<evidence type="ECO:0000256" key="6">
    <source>
        <dbReference type="ARBA" id="ARBA00022842"/>
    </source>
</evidence>
<feature type="binding site" evidence="9">
    <location>
        <begin position="244"/>
        <end position="245"/>
    </location>
    <ligand>
        <name>ATP</name>
        <dbReference type="ChEBI" id="CHEBI:30616"/>
    </ligand>
</feature>
<proteinExistence type="inferred from homology"/>
<evidence type="ECO:0000259" key="10">
    <source>
        <dbReference type="Pfam" id="PF00294"/>
    </source>
</evidence>
<dbReference type="AlphaFoldDB" id="A0A4Y8RN89"/>
<comment type="subcellular location">
    <subcellularLocation>
        <location evidence="9">Cytoplasm</location>
    </subcellularLocation>
</comment>
<dbReference type="Pfam" id="PF00294">
    <property type="entry name" value="PfkB"/>
    <property type="match status" value="1"/>
</dbReference>
<dbReference type="InterPro" id="IPR002139">
    <property type="entry name" value="Ribo/fructo_kinase"/>
</dbReference>
<feature type="binding site" evidence="9">
    <location>
        <position position="245"/>
    </location>
    <ligand>
        <name>substrate</name>
    </ligand>
</feature>
<keyword evidence="2 9" id="KW-0479">Metal-binding</keyword>
<evidence type="ECO:0000256" key="7">
    <source>
        <dbReference type="ARBA" id="ARBA00022958"/>
    </source>
</evidence>
<evidence type="ECO:0000256" key="3">
    <source>
        <dbReference type="ARBA" id="ARBA00022741"/>
    </source>
</evidence>
<dbReference type="EC" id="2.7.1.15" evidence="9"/>
<feature type="binding site" evidence="9">
    <location>
        <position position="239"/>
    </location>
    <ligand>
        <name>K(+)</name>
        <dbReference type="ChEBI" id="CHEBI:29103"/>
    </ligand>
</feature>
<dbReference type="GO" id="GO:0004747">
    <property type="term" value="F:ribokinase activity"/>
    <property type="evidence" value="ECO:0007669"/>
    <property type="project" value="UniProtKB-UniRule"/>
</dbReference>
<keyword evidence="12" id="KW-1185">Reference proteome</keyword>
<feature type="binding site" evidence="9">
    <location>
        <begin position="39"/>
        <end position="43"/>
    </location>
    <ligand>
        <name>substrate</name>
    </ligand>
</feature>
<comment type="caution">
    <text evidence="11">The sequence shown here is derived from an EMBL/GenBank/DDBJ whole genome shotgun (WGS) entry which is preliminary data.</text>
</comment>
<dbReference type="Proteomes" id="UP000298179">
    <property type="component" value="Unassembled WGS sequence"/>
</dbReference>
<dbReference type="CDD" id="cd01174">
    <property type="entry name" value="ribokinase"/>
    <property type="match status" value="1"/>
</dbReference>
<comment type="pathway">
    <text evidence="9">Carbohydrate metabolism; D-ribose degradation; D-ribose 5-phosphate from beta-D-ribopyranose: step 2/2.</text>
</comment>
<evidence type="ECO:0000256" key="4">
    <source>
        <dbReference type="ARBA" id="ARBA00022777"/>
    </source>
</evidence>
<dbReference type="InterPro" id="IPR011877">
    <property type="entry name" value="Ribokinase"/>
</dbReference>
<dbReference type="UniPathway" id="UPA00916">
    <property type="reaction ID" value="UER00889"/>
</dbReference>
<comment type="cofactor">
    <cofactor evidence="9">
        <name>Mg(2+)</name>
        <dbReference type="ChEBI" id="CHEBI:18420"/>
    </cofactor>
    <text evidence="9">Requires a divalent cation, most likely magnesium in vivo, as an electrophilic catalyst to aid phosphoryl group transfer. It is the chelate of the metal and the nucleotide that is the actual substrate.</text>
</comment>
<dbReference type="GO" id="GO:0005524">
    <property type="term" value="F:ATP binding"/>
    <property type="evidence" value="ECO:0007669"/>
    <property type="project" value="UniProtKB-UniRule"/>
</dbReference>
<dbReference type="GO" id="GO:0005829">
    <property type="term" value="C:cytosol"/>
    <property type="evidence" value="ECO:0007669"/>
    <property type="project" value="TreeGrafter"/>
</dbReference>